<evidence type="ECO:0000313" key="1">
    <source>
        <dbReference type="EMBL" id="AMN30569.1"/>
    </source>
</evidence>
<dbReference type="EMBL" id="CP013039">
    <property type="protein sequence ID" value="AMN30569.1"/>
    <property type="molecule type" value="Genomic_DNA"/>
</dbReference>
<geneLocation type="plasmid" evidence="1 2">
    <name>pJFP838D</name>
</geneLocation>
<name>A0A140GPW0_CLOPF</name>
<dbReference type="PATRIC" id="fig|1502.177.peg.3831"/>
<protein>
    <submittedName>
        <fullName evidence="1">Uncharacterized protein</fullName>
    </submittedName>
</protein>
<proteinExistence type="predicted"/>
<reference evidence="1 2" key="1">
    <citation type="journal article" date="2016" name="PLoS ONE">
        <title>Plasmid Characterization and Chromosome Analysis of Two netF+ Clostridium perfringens Isolates Associated with Foal and Canine Necrotizing Enteritis.</title>
        <authorList>
            <person name="Mehdizadeh Gohari I."/>
            <person name="Kropinski A.M."/>
            <person name="Weese S.J."/>
            <person name="Parreira V.R."/>
            <person name="Whitehead A.E."/>
            <person name="Boerlin P."/>
            <person name="Prescott J.F."/>
        </authorList>
    </citation>
    <scope>NUCLEOTIDE SEQUENCE [LARGE SCALE GENOMIC DNA]</scope>
    <source>
        <strain evidence="1 2">JP838</strain>
        <plasmid evidence="2">Plasmid pJFP838D</plasmid>
    </source>
</reference>
<accession>A0A140GPW0</accession>
<sequence length="69" mass="8344">MLQTLNSGQRSFRRSCRSRYYKRGNILKNTSRLGGTQTKKKMMEFLDLTFPRRKDKNAILNVFKKNEWR</sequence>
<gene>
    <name evidence="1" type="ORF">JFP838_pD0046</name>
</gene>
<keyword evidence="1" id="KW-0614">Plasmid</keyword>
<evidence type="ECO:0000313" key="2">
    <source>
        <dbReference type="Proteomes" id="UP000070260"/>
    </source>
</evidence>
<dbReference type="Proteomes" id="UP000070260">
    <property type="component" value="Plasmid pJFP838D"/>
</dbReference>
<organism evidence="1 2">
    <name type="scientific">Clostridium perfringens</name>
    <dbReference type="NCBI Taxonomy" id="1502"/>
    <lineage>
        <taxon>Bacteria</taxon>
        <taxon>Bacillati</taxon>
        <taxon>Bacillota</taxon>
        <taxon>Clostridia</taxon>
        <taxon>Eubacteriales</taxon>
        <taxon>Clostridiaceae</taxon>
        <taxon>Clostridium</taxon>
    </lineage>
</organism>
<dbReference type="AlphaFoldDB" id="A0A140GPW0"/>